<dbReference type="AlphaFoldDB" id="A0A9W9SNL2"/>
<dbReference type="CDD" id="cd00067">
    <property type="entry name" value="GAL4"/>
    <property type="match status" value="1"/>
</dbReference>
<evidence type="ECO:0000259" key="7">
    <source>
        <dbReference type="PROSITE" id="PS50048"/>
    </source>
</evidence>
<dbReference type="PANTHER" id="PTHR31069:SF31">
    <property type="entry name" value="MONODICTYPHENONE CLUSTER TRANSCRIPTION FACTOR-RELATED"/>
    <property type="match status" value="1"/>
</dbReference>
<sequence>MSSHNSTTMTGSEGRSGPPSQKLKDSCDMCSSSKVKCNKEKPVCSRCRKLGYPCFYSPARRIGRPHPNRRTISRKSPEARPTLSRKQSAIYTSAPNTPEDSQLLCQDSRVSLDIQPSIFDENECSSAVTYGPNPIHWLDDMYMPAGGLGETETITASAMNWGSYVFNDGFDQKQTLNVPQSPPPDFDLFNFSDALNRDPQWLNSLQPQVDSSFIPLEISLPQSISQGSSAVAPEAVENHTRDQTPISDSSEPDCVIGAIDILRRLQTSKKPSIETLNGTSEQEVPGRVQTAAWAIHRLSTILVCPCSRKTYVGILVATVCMVIMDVYDSLFHRSHHRKAGDHTMGHAQIMDPNYSLDLHADQNECIITEFGAPTDFESDDGEAHMSSVHILEELSKLANVVMQFARRYRGDACVQPTGTISVLADSLKLRLRSITNEAFQKCQR</sequence>
<dbReference type="Proteomes" id="UP001147782">
    <property type="component" value="Unassembled WGS sequence"/>
</dbReference>
<dbReference type="PROSITE" id="PS50048">
    <property type="entry name" value="ZN2_CY6_FUNGAL_2"/>
    <property type="match status" value="1"/>
</dbReference>
<evidence type="ECO:0000256" key="5">
    <source>
        <dbReference type="ARBA" id="ARBA00023242"/>
    </source>
</evidence>
<dbReference type="SUPFAM" id="SSF57701">
    <property type="entry name" value="Zn2/Cys6 DNA-binding domain"/>
    <property type="match status" value="1"/>
</dbReference>
<keyword evidence="4" id="KW-0804">Transcription</keyword>
<keyword evidence="3" id="KW-0238">DNA-binding</keyword>
<evidence type="ECO:0000256" key="3">
    <source>
        <dbReference type="ARBA" id="ARBA00023125"/>
    </source>
</evidence>
<comment type="caution">
    <text evidence="8">The sequence shown here is derived from an EMBL/GenBank/DDBJ whole genome shotgun (WGS) entry which is preliminary data.</text>
</comment>
<dbReference type="Pfam" id="PF08493">
    <property type="entry name" value="AflR"/>
    <property type="match status" value="1"/>
</dbReference>
<evidence type="ECO:0000313" key="8">
    <source>
        <dbReference type="EMBL" id="KAJ5381787.1"/>
    </source>
</evidence>
<feature type="compositionally biased region" description="Polar residues" evidence="6">
    <location>
        <begin position="1"/>
        <end position="13"/>
    </location>
</feature>
<dbReference type="GO" id="GO:0003677">
    <property type="term" value="F:DNA binding"/>
    <property type="evidence" value="ECO:0007669"/>
    <property type="project" value="UniProtKB-KW"/>
</dbReference>
<dbReference type="PANTHER" id="PTHR31069">
    <property type="entry name" value="OLEATE-ACTIVATED TRANSCRIPTION FACTOR 1-RELATED"/>
    <property type="match status" value="1"/>
</dbReference>
<feature type="compositionally biased region" description="Basic residues" evidence="6">
    <location>
        <begin position="63"/>
        <end position="73"/>
    </location>
</feature>
<dbReference type="PRINTS" id="PR00755">
    <property type="entry name" value="AFLATOXINBRP"/>
</dbReference>
<evidence type="ECO:0000313" key="9">
    <source>
        <dbReference type="Proteomes" id="UP001147782"/>
    </source>
</evidence>
<evidence type="ECO:0000256" key="6">
    <source>
        <dbReference type="SAM" id="MobiDB-lite"/>
    </source>
</evidence>
<dbReference type="Pfam" id="PF00172">
    <property type="entry name" value="Zn_clus"/>
    <property type="match status" value="1"/>
</dbReference>
<feature type="region of interest" description="Disordered" evidence="6">
    <location>
        <begin position="63"/>
        <end position="87"/>
    </location>
</feature>
<reference evidence="8" key="1">
    <citation type="submission" date="2022-11" db="EMBL/GenBank/DDBJ databases">
        <authorList>
            <person name="Petersen C."/>
        </authorList>
    </citation>
    <scope>NUCLEOTIDE SEQUENCE</scope>
    <source>
        <strain evidence="8">IBT 29864</strain>
    </source>
</reference>
<dbReference type="InterPro" id="IPR013700">
    <property type="entry name" value="AflR"/>
</dbReference>
<dbReference type="GO" id="GO:0005634">
    <property type="term" value="C:nucleus"/>
    <property type="evidence" value="ECO:0007669"/>
    <property type="project" value="InterPro"/>
</dbReference>
<feature type="domain" description="Zn(2)-C6 fungal-type" evidence="7">
    <location>
        <begin position="26"/>
        <end position="56"/>
    </location>
</feature>
<gene>
    <name evidence="8" type="ORF">N7496_004215</name>
</gene>
<reference evidence="8" key="2">
    <citation type="journal article" date="2023" name="IMA Fungus">
        <title>Comparative genomic study of the Penicillium genus elucidates a diverse pangenome and 15 lateral gene transfer events.</title>
        <authorList>
            <person name="Petersen C."/>
            <person name="Sorensen T."/>
            <person name="Nielsen M.R."/>
            <person name="Sondergaard T.E."/>
            <person name="Sorensen J.L."/>
            <person name="Fitzpatrick D.A."/>
            <person name="Frisvad J.C."/>
            <person name="Nielsen K.L."/>
        </authorList>
    </citation>
    <scope>NUCLEOTIDE SEQUENCE</scope>
    <source>
        <strain evidence="8">IBT 29864</strain>
    </source>
</reference>
<organism evidence="8 9">
    <name type="scientific">Penicillium cataractarum</name>
    <dbReference type="NCBI Taxonomy" id="2100454"/>
    <lineage>
        <taxon>Eukaryota</taxon>
        <taxon>Fungi</taxon>
        <taxon>Dikarya</taxon>
        <taxon>Ascomycota</taxon>
        <taxon>Pezizomycotina</taxon>
        <taxon>Eurotiomycetes</taxon>
        <taxon>Eurotiomycetidae</taxon>
        <taxon>Eurotiales</taxon>
        <taxon>Aspergillaceae</taxon>
        <taxon>Penicillium</taxon>
    </lineage>
</organism>
<dbReference type="InterPro" id="IPR001138">
    <property type="entry name" value="Zn2Cys6_DnaBD"/>
</dbReference>
<dbReference type="SMART" id="SM00066">
    <property type="entry name" value="GAL4"/>
    <property type="match status" value="1"/>
</dbReference>
<dbReference type="Gene3D" id="4.10.240.10">
    <property type="entry name" value="Zn(2)-C6 fungal-type DNA-binding domain"/>
    <property type="match status" value="1"/>
</dbReference>
<keyword evidence="9" id="KW-1185">Reference proteome</keyword>
<dbReference type="PROSITE" id="PS00463">
    <property type="entry name" value="ZN2_CY6_FUNGAL_1"/>
    <property type="match status" value="1"/>
</dbReference>
<dbReference type="InterPro" id="IPR036864">
    <property type="entry name" value="Zn2-C6_fun-type_DNA-bd_sf"/>
</dbReference>
<dbReference type="EMBL" id="JAPZBS010000002">
    <property type="protein sequence ID" value="KAJ5381787.1"/>
    <property type="molecule type" value="Genomic_DNA"/>
</dbReference>
<dbReference type="OrthoDB" id="2943660at2759"/>
<dbReference type="InterPro" id="IPR050675">
    <property type="entry name" value="OAF3"/>
</dbReference>
<keyword evidence="2" id="KW-0805">Transcription regulation</keyword>
<evidence type="ECO:0000256" key="1">
    <source>
        <dbReference type="ARBA" id="ARBA00022723"/>
    </source>
</evidence>
<dbReference type="GO" id="GO:0000981">
    <property type="term" value="F:DNA-binding transcription factor activity, RNA polymerase II-specific"/>
    <property type="evidence" value="ECO:0007669"/>
    <property type="project" value="InterPro"/>
</dbReference>
<evidence type="ECO:0000256" key="2">
    <source>
        <dbReference type="ARBA" id="ARBA00023015"/>
    </source>
</evidence>
<keyword evidence="5" id="KW-0539">Nucleus</keyword>
<dbReference type="GO" id="GO:0045122">
    <property type="term" value="P:aflatoxin biosynthetic process"/>
    <property type="evidence" value="ECO:0007669"/>
    <property type="project" value="InterPro"/>
</dbReference>
<protein>
    <recommendedName>
        <fullName evidence="7">Zn(2)-C6 fungal-type domain-containing protein</fullName>
    </recommendedName>
</protein>
<evidence type="ECO:0000256" key="4">
    <source>
        <dbReference type="ARBA" id="ARBA00023163"/>
    </source>
</evidence>
<keyword evidence="1" id="KW-0479">Metal-binding</keyword>
<dbReference type="RefSeq" id="XP_056559358.1">
    <property type="nucleotide sequence ID" value="XM_056697146.1"/>
</dbReference>
<proteinExistence type="predicted"/>
<accession>A0A9W9SNL2</accession>
<feature type="region of interest" description="Disordered" evidence="6">
    <location>
        <begin position="1"/>
        <end position="25"/>
    </location>
</feature>
<dbReference type="GeneID" id="81436323"/>
<dbReference type="GO" id="GO:0008270">
    <property type="term" value="F:zinc ion binding"/>
    <property type="evidence" value="ECO:0007669"/>
    <property type="project" value="InterPro"/>
</dbReference>
<name>A0A9W9SNL2_9EURO</name>